<comment type="caution">
    <text evidence="1">The sequence shown here is derived from an EMBL/GenBank/DDBJ whole genome shotgun (WGS) entry which is preliminary data.</text>
</comment>
<name>A0A3S3S8W3_METS7</name>
<dbReference type="AlphaFoldDB" id="A0A3S3S8W3"/>
<dbReference type="EMBL" id="RXGA01000001">
    <property type="protein sequence ID" value="RWX74208.1"/>
    <property type="molecule type" value="Genomic_DNA"/>
</dbReference>
<sequence>MLAPKPGAEIRLLYDNFRYTVKIDRARKRAVLVESFMGQDNAIGRVGGWRAMALAELDRHFSGRDNRERGYRLFLAAKLLPEVGASRACKALSVLKRLTLEETIFWVWQYHSYGARAIGALKHIHMR</sequence>
<reference evidence="1 2" key="1">
    <citation type="submission" date="2018-12" db="EMBL/GenBank/DDBJ databases">
        <title>The complete genome of the methanogenic archaea of the candidate phylum Verstraetearchaeota, obtained from the metagenome of underground thermal water.</title>
        <authorList>
            <person name="Kadnikov V.V."/>
            <person name="Mardanov A.V."/>
            <person name="Beletsky A.V."/>
            <person name="Karnachuk O.V."/>
            <person name="Ravin N.V."/>
        </authorList>
    </citation>
    <scope>NUCLEOTIDE SEQUENCE [LARGE SCALE GENOMIC DNA]</scope>
    <source>
        <strain evidence="1">Ch88</strain>
    </source>
</reference>
<evidence type="ECO:0000313" key="2">
    <source>
        <dbReference type="Proteomes" id="UP000288215"/>
    </source>
</evidence>
<protein>
    <submittedName>
        <fullName evidence="1">Uncharacterized protein</fullName>
    </submittedName>
</protein>
<evidence type="ECO:0000313" key="1">
    <source>
        <dbReference type="EMBL" id="RWX74208.1"/>
    </source>
</evidence>
<organism evidence="1 2">
    <name type="scientific">Methanosuratincola subterraneus</name>
    <dbReference type="NCBI Taxonomy" id="2593994"/>
    <lineage>
        <taxon>Archaea</taxon>
        <taxon>Thermoproteota</taxon>
        <taxon>Methanosuratincolia</taxon>
        <taxon>Candidatus Methanomethylicales</taxon>
        <taxon>Candidatus Methanomethylicaceae</taxon>
        <taxon>Candidatus Methanosuratincola (ex Vanwonterghem et al. 2016)</taxon>
    </lineage>
</organism>
<dbReference type="Proteomes" id="UP000288215">
    <property type="component" value="Unassembled WGS sequence"/>
</dbReference>
<accession>A0A3S3S8W3</accession>
<gene>
    <name evidence="1" type="ORF">Metus_0233</name>
</gene>
<proteinExistence type="predicted"/>